<evidence type="ECO:0000313" key="2">
    <source>
        <dbReference type="Proteomes" id="UP000298656"/>
    </source>
</evidence>
<dbReference type="OrthoDB" id="67865at2"/>
<proteinExistence type="predicted"/>
<dbReference type="RefSeq" id="WP_137330770.1">
    <property type="nucleotide sequence ID" value="NZ_CP040077.1"/>
</dbReference>
<name>A0A4P8IH26_9BURK</name>
<dbReference type="AlphaFoldDB" id="A0A4P8IH26"/>
<dbReference type="Proteomes" id="UP000298656">
    <property type="component" value="Chromosome 1"/>
</dbReference>
<evidence type="ECO:0000313" key="1">
    <source>
        <dbReference type="EMBL" id="QCP47928.1"/>
    </source>
</evidence>
<organism evidence="1 2">
    <name type="scientific">Trinickia violacea</name>
    <dbReference type="NCBI Taxonomy" id="2571746"/>
    <lineage>
        <taxon>Bacteria</taxon>
        <taxon>Pseudomonadati</taxon>
        <taxon>Pseudomonadota</taxon>
        <taxon>Betaproteobacteria</taxon>
        <taxon>Burkholderiales</taxon>
        <taxon>Burkholderiaceae</taxon>
        <taxon>Trinickia</taxon>
    </lineage>
</organism>
<dbReference type="EMBL" id="CP040077">
    <property type="protein sequence ID" value="QCP47928.1"/>
    <property type="molecule type" value="Genomic_DNA"/>
</dbReference>
<dbReference type="Pfam" id="PF12635">
    <property type="entry name" value="DUF3780"/>
    <property type="match status" value="1"/>
</dbReference>
<protein>
    <submittedName>
        <fullName evidence="1">DUF3780 domain-containing protein</fullName>
    </submittedName>
</protein>
<reference evidence="1 2" key="1">
    <citation type="submission" date="2019-05" db="EMBL/GenBank/DDBJ databases">
        <title>Burkholderia sp. DHOD12, isolated from subtropical forest soil.</title>
        <authorList>
            <person name="Gao Z.-H."/>
            <person name="Qiu L.-H."/>
        </authorList>
    </citation>
    <scope>NUCLEOTIDE SEQUENCE [LARGE SCALE GENOMIC DNA]</scope>
    <source>
        <strain evidence="1 2">DHOD12</strain>
    </source>
</reference>
<sequence>MAKAKFVANTELPQERAQVQHTLGFGVPATSDPHHFTVVIPRGSTSKVQISEHLGLQAASVDSVVIDRVLLDRPRWTAIRAEVQRAFNARLATHGLKSSAWKVGDNRVDRLLGKELCVLAWAVEQMDAEKIPVAVRNWLALRPEERWWLFGMTAISTGGLMDADRGWRVALKHALGDVAQSDLLAPRSRRSGRGKDDIRTSLDLFGDETS</sequence>
<keyword evidence="2" id="KW-1185">Reference proteome</keyword>
<gene>
    <name evidence="1" type="ORF">FAZ95_01275</name>
</gene>
<dbReference type="NCBIfam" id="NF042961">
    <property type="entry name" value="DUF3780_antiphage"/>
    <property type="match status" value="1"/>
</dbReference>
<accession>A0A4P8IH26</accession>
<dbReference type="KEGG" id="tvl:FAZ95_01275"/>
<dbReference type="InterPro" id="IPR024220">
    <property type="entry name" value="DUF3780"/>
</dbReference>